<keyword evidence="2" id="KW-1185">Reference proteome</keyword>
<reference evidence="1 2" key="1">
    <citation type="journal article" date="2010" name="Stand. Genomic Sci.">
        <title>Complete genome sequence of Intrasporangium calvum type strain (7 KIP).</title>
        <authorList>
            <person name="Del Rio T.G."/>
            <person name="Chertkov O."/>
            <person name="Yasawong M."/>
            <person name="Lucas S."/>
            <person name="Deshpande S."/>
            <person name="Cheng J.F."/>
            <person name="Detter C."/>
            <person name="Tapia R."/>
            <person name="Han C."/>
            <person name="Goodwin L."/>
            <person name="Pitluck S."/>
            <person name="Liolios K."/>
            <person name="Ivanova N."/>
            <person name="Mavromatis K."/>
            <person name="Pati A."/>
            <person name="Chen A."/>
            <person name="Palaniappan K."/>
            <person name="Land M."/>
            <person name="Hauser L."/>
            <person name="Chang Y.J."/>
            <person name="Jeffries C.D."/>
            <person name="Rohde M."/>
            <person name="Pukall R."/>
            <person name="Sikorski J."/>
            <person name="Goker M."/>
            <person name="Woyke T."/>
            <person name="Bristow J."/>
            <person name="Eisen J.A."/>
            <person name="Markowitz V."/>
            <person name="Hugenholtz P."/>
            <person name="Kyrpides N.C."/>
            <person name="Klenk H.P."/>
            <person name="Lapidus A."/>
        </authorList>
    </citation>
    <scope>NUCLEOTIDE SEQUENCE [LARGE SCALE GENOMIC DNA]</scope>
    <source>
        <strain evidence="2">ATCC 23552 / DSM 43043 / JCM 3097 / NBRC 12989 / 7 KIP</strain>
    </source>
</reference>
<dbReference type="RefSeq" id="WP_013494322.1">
    <property type="nucleotide sequence ID" value="NC_014830.1"/>
</dbReference>
<gene>
    <name evidence="1" type="ordered locus">Intca_3541</name>
</gene>
<dbReference type="eggNOG" id="COG3832">
    <property type="taxonomic scope" value="Bacteria"/>
</dbReference>
<dbReference type="HOGENOM" id="CLU_100171_0_0_11"/>
<name>E6S6J8_INTC7</name>
<dbReference type="EMBL" id="CP002343">
    <property type="protein sequence ID" value="ADU50015.1"/>
    <property type="molecule type" value="Genomic_DNA"/>
</dbReference>
<dbReference type="AlphaFoldDB" id="E6S6J8"/>
<dbReference type="STRING" id="710696.Intca_3541"/>
<dbReference type="KEGG" id="ica:Intca_3541"/>
<accession>E6S6J8</accession>
<dbReference type="SUPFAM" id="SSF56634">
    <property type="entry name" value="Heme-dependent catalase-like"/>
    <property type="match status" value="1"/>
</dbReference>
<evidence type="ECO:0000313" key="2">
    <source>
        <dbReference type="Proteomes" id="UP000008914"/>
    </source>
</evidence>
<proteinExistence type="predicted"/>
<sequence length="224" mass="23685">MTTTTLTAGAEAAGRALAGALGVVAAVTRGKPLHAAGRTYRATLRIDAPTTGPGVRLLSERGQHPCLVRLSRAMSLPDGWWDIGGFALRVDRAGPGCGPADLLFASTGTGRVGRHLLRLSRQPISEPMTTLLPVHAGASSLLLLIQPIGDDRMGPPRQFELSVGLDGGSWSPVGIVELGDEVPGASPRFDPLVRRLEGTAPPTWVTALREPAYRLARRLGRRSR</sequence>
<evidence type="ECO:0000313" key="1">
    <source>
        <dbReference type="EMBL" id="ADU50015.1"/>
    </source>
</evidence>
<organism evidence="1 2">
    <name type="scientific">Intrasporangium calvum (strain ATCC 23552 / DSM 43043 / JCM 3097 / NBRC 12989 / NCIMB 10167 / NRRL B-3866 / 7 KIP)</name>
    <dbReference type="NCBI Taxonomy" id="710696"/>
    <lineage>
        <taxon>Bacteria</taxon>
        <taxon>Bacillati</taxon>
        <taxon>Actinomycetota</taxon>
        <taxon>Actinomycetes</taxon>
        <taxon>Micrococcales</taxon>
        <taxon>Intrasporangiaceae</taxon>
        <taxon>Intrasporangium</taxon>
    </lineage>
</organism>
<protein>
    <submittedName>
        <fullName evidence="1">Phosphodiesterase</fullName>
    </submittedName>
</protein>
<dbReference type="InterPro" id="IPR020835">
    <property type="entry name" value="Catalase_sf"/>
</dbReference>
<dbReference type="GO" id="GO:0020037">
    <property type="term" value="F:heme binding"/>
    <property type="evidence" value="ECO:0007669"/>
    <property type="project" value="InterPro"/>
</dbReference>
<dbReference type="OrthoDB" id="3368165at2"/>
<dbReference type="Proteomes" id="UP000008914">
    <property type="component" value="Chromosome"/>
</dbReference>